<sequence>MQSTFNNDQEGINNCMTEFINILINAPQKSLRIKRKKSRRKITNVQNKKWFDKERKFKRHAVCKLANKKHRDPTNINIRNEYHTALTIYQETLEIKKNQFQNDKLIELERTAENNPNSFWKTLQNISAEIKNTDSNHSSPTGDEWYNHLSKLHSKHQMNQDHEEIIKILKDKEKSKEEYNTLDTDITEYEICNTALKLKLRKAVYSDKISSKMTKCSTDILSEGFIKLFNKIINTGIFPQSWCEGLITPILKSEDKQDPNNYRGICISSSL</sequence>
<evidence type="ECO:0000313" key="1">
    <source>
        <dbReference type="EMBL" id="CAB4012012.1"/>
    </source>
</evidence>
<reference evidence="1" key="1">
    <citation type="submission" date="2020-04" db="EMBL/GenBank/DDBJ databases">
        <authorList>
            <person name="Alioto T."/>
            <person name="Alioto T."/>
            <person name="Gomez Garrido J."/>
        </authorList>
    </citation>
    <scope>NUCLEOTIDE SEQUENCE</scope>
    <source>
        <strain evidence="1">A484AB</strain>
    </source>
</reference>
<comment type="caution">
    <text evidence="1">The sequence shown here is derived from an EMBL/GenBank/DDBJ whole genome shotgun (WGS) entry which is preliminary data.</text>
</comment>
<accession>A0A7D9EJH4</accession>
<keyword evidence="2" id="KW-1185">Reference proteome</keyword>
<gene>
    <name evidence="1" type="ORF">PACLA_8A076825</name>
</gene>
<dbReference type="Proteomes" id="UP001152795">
    <property type="component" value="Unassembled WGS sequence"/>
</dbReference>
<dbReference type="EMBL" id="CACRXK020007345">
    <property type="protein sequence ID" value="CAB4012012.1"/>
    <property type="molecule type" value="Genomic_DNA"/>
</dbReference>
<evidence type="ECO:0000313" key="2">
    <source>
        <dbReference type="Proteomes" id="UP001152795"/>
    </source>
</evidence>
<dbReference type="PANTHER" id="PTHR19446">
    <property type="entry name" value="REVERSE TRANSCRIPTASES"/>
    <property type="match status" value="1"/>
</dbReference>
<protein>
    <submittedName>
        <fullName evidence="1">Uncharacterized protein</fullName>
    </submittedName>
</protein>
<dbReference type="OrthoDB" id="6103574at2759"/>
<dbReference type="AlphaFoldDB" id="A0A7D9EJH4"/>
<name>A0A7D9EJH4_PARCT</name>
<proteinExistence type="predicted"/>
<organism evidence="1 2">
    <name type="scientific">Paramuricea clavata</name>
    <name type="common">Red gorgonian</name>
    <name type="synonym">Violescent sea-whip</name>
    <dbReference type="NCBI Taxonomy" id="317549"/>
    <lineage>
        <taxon>Eukaryota</taxon>
        <taxon>Metazoa</taxon>
        <taxon>Cnidaria</taxon>
        <taxon>Anthozoa</taxon>
        <taxon>Octocorallia</taxon>
        <taxon>Malacalcyonacea</taxon>
        <taxon>Plexauridae</taxon>
        <taxon>Paramuricea</taxon>
    </lineage>
</organism>